<sequence length="602" mass="65500">MTVLAALNGYYDRLADRGEVPPFGYSTERIAHIIVLSPDGEPVEILPWQSLSGKKAEPRPAAVPQSFKRPGTTPRSFFLWDNGKFVLGLGLDKATRQRVAHPANHAAFQELHRRLLAGTEDAGLVALLRFLDVWAADHFDACGFTDAMLDQNFMFMLDGDRNDRGEPRFLHDRPAARRIWERAVAEGAGGEGICLVTGTRQPIARLHPAIKGVMGAQSSGASIVSFNNDAFTSYGKEQGLNAPVSEAAAFGYGAALNALLARGSGNRLVIGDATTVFWADASGGEESAKKAEVLFHDLLSPPPAEDADEAQAIRNALLPVSQGRPVREIAPELDERTRFYVLGLSPNIARLSVRFWLEDSFSAIAERVGRHWEDLRIDPSPWRTAPAVWMLLRETAPLGKTENIAPQLAGEVMRAILTGGRYPRSLLAAVITRIRAGDPVNGVKAAICRACLNRDSRLGTKKTEEIPVSLNRDEANPAYRLGRLFAVLEGAQRAALGDVNASIRDRYFGAASATPASVFPMLLRNSNHHLAVLRKGDKPRLGGWFEGEIGQILGGLDSGFPRSLRIEDQGRFAIGYYHQRYSGKAAASTDRPGATEQTVSED</sequence>
<comment type="caution">
    <text evidence="1">The sequence shown here is derived from an EMBL/GenBank/DDBJ whole genome shotgun (WGS) entry which is preliminary data.</text>
</comment>
<protein>
    <submittedName>
        <fullName evidence="1">Type I-C CRISPR-associated protein Cas8c/Csd1</fullName>
    </submittedName>
</protein>
<organism evidence="1 2">
    <name type="scientific">Azospirillum palustre</name>
    <dbReference type="NCBI Taxonomy" id="2044885"/>
    <lineage>
        <taxon>Bacteria</taxon>
        <taxon>Pseudomonadati</taxon>
        <taxon>Pseudomonadota</taxon>
        <taxon>Alphaproteobacteria</taxon>
        <taxon>Rhodospirillales</taxon>
        <taxon>Azospirillaceae</taxon>
        <taxon>Azospirillum</taxon>
    </lineage>
</organism>
<dbReference type="NCBIfam" id="TIGR01863">
    <property type="entry name" value="cas_Csd1"/>
    <property type="match status" value="1"/>
</dbReference>
<evidence type="ECO:0000313" key="1">
    <source>
        <dbReference type="EMBL" id="PGH58986.1"/>
    </source>
</evidence>
<accession>A0A2B8BJL1</accession>
<dbReference type="Pfam" id="PF09709">
    <property type="entry name" value="Cas_Csd1"/>
    <property type="match status" value="1"/>
</dbReference>
<dbReference type="EMBL" id="PDKW01000037">
    <property type="protein sequence ID" value="PGH58986.1"/>
    <property type="molecule type" value="Genomic_DNA"/>
</dbReference>
<gene>
    <name evidence="1" type="primary">cas8c</name>
    <name evidence="1" type="ORF">CRT60_03075</name>
</gene>
<dbReference type="RefSeq" id="WP_098734979.1">
    <property type="nucleotide sequence ID" value="NZ_PDKW01000037.1"/>
</dbReference>
<dbReference type="CDD" id="cd09757">
    <property type="entry name" value="Cas8c_I-C"/>
    <property type="match status" value="1"/>
</dbReference>
<dbReference type="AlphaFoldDB" id="A0A2B8BJL1"/>
<name>A0A2B8BJL1_9PROT</name>
<dbReference type="InterPro" id="IPR010144">
    <property type="entry name" value="CRISPR-assoc_prot_Csd1-typ"/>
</dbReference>
<reference evidence="2" key="1">
    <citation type="submission" date="2017-10" db="EMBL/GenBank/DDBJ databases">
        <authorList>
            <person name="Kravchenko I.K."/>
            <person name="Grouzdev D.S."/>
        </authorList>
    </citation>
    <scope>NUCLEOTIDE SEQUENCE [LARGE SCALE GENOMIC DNA]</scope>
    <source>
        <strain evidence="2">B2</strain>
    </source>
</reference>
<keyword evidence="2" id="KW-1185">Reference proteome</keyword>
<dbReference type="OrthoDB" id="9778918at2"/>
<evidence type="ECO:0000313" key="2">
    <source>
        <dbReference type="Proteomes" id="UP000225379"/>
    </source>
</evidence>
<proteinExistence type="predicted"/>
<dbReference type="Proteomes" id="UP000225379">
    <property type="component" value="Unassembled WGS sequence"/>
</dbReference>